<comment type="caution">
    <text evidence="6">The sequence shown here is derived from an EMBL/GenBank/DDBJ whole genome shotgun (WGS) entry which is preliminary data.</text>
</comment>
<dbReference type="InterPro" id="IPR001279">
    <property type="entry name" value="Metallo-B-lactamas"/>
</dbReference>
<keyword evidence="4" id="KW-0249">Electron transport</keyword>
<proteinExistence type="inferred from homology"/>
<feature type="domain" description="Flavodoxin-like" evidence="5">
    <location>
        <begin position="258"/>
        <end position="399"/>
    </location>
</feature>
<evidence type="ECO:0000313" key="7">
    <source>
        <dbReference type="Proteomes" id="UP000288812"/>
    </source>
</evidence>
<dbReference type="Gene3D" id="3.40.50.360">
    <property type="match status" value="1"/>
</dbReference>
<dbReference type="OrthoDB" id="9807946at2"/>
<reference evidence="6 7" key="1">
    <citation type="submission" date="2018-11" db="EMBL/GenBank/DDBJ databases">
        <title>Genome sequencing and assembly of Anaerosphaera sp. nov., GS7-6-2.</title>
        <authorList>
            <person name="Rettenmaier R."/>
            <person name="Liebl W."/>
            <person name="Zverlov V."/>
        </authorList>
    </citation>
    <scope>NUCLEOTIDE SEQUENCE [LARGE SCALE GENOMIC DNA]</scope>
    <source>
        <strain evidence="6 7">GS7-6-2</strain>
    </source>
</reference>
<dbReference type="GO" id="GO:0016651">
    <property type="term" value="F:oxidoreductase activity, acting on NAD(P)H"/>
    <property type="evidence" value="ECO:0007669"/>
    <property type="project" value="UniProtKB-ARBA"/>
</dbReference>
<dbReference type="RefSeq" id="WP_127725404.1">
    <property type="nucleotide sequence ID" value="NZ_RLIH01000029.1"/>
</dbReference>
<gene>
    <name evidence="6" type="ORF">EF514_10535</name>
</gene>
<evidence type="ECO:0000256" key="1">
    <source>
        <dbReference type="ARBA" id="ARBA00001962"/>
    </source>
</evidence>
<evidence type="ECO:0000256" key="4">
    <source>
        <dbReference type="ARBA" id="ARBA00022982"/>
    </source>
</evidence>
<evidence type="ECO:0000259" key="5">
    <source>
        <dbReference type="PROSITE" id="PS50902"/>
    </source>
</evidence>
<organism evidence="6 7">
    <name type="scientific">Anaerosphaera multitolerans</name>
    <dbReference type="NCBI Taxonomy" id="2487351"/>
    <lineage>
        <taxon>Bacteria</taxon>
        <taxon>Bacillati</taxon>
        <taxon>Bacillota</taxon>
        <taxon>Tissierellia</taxon>
        <taxon>Tissierellales</taxon>
        <taxon>Peptoniphilaceae</taxon>
        <taxon>Anaerosphaera</taxon>
    </lineage>
</organism>
<dbReference type="PANTHER" id="PTHR32145:SF20">
    <property type="entry name" value="FLAVOPROTEIN"/>
    <property type="match status" value="1"/>
</dbReference>
<comment type="cofactor">
    <cofactor evidence="1">
        <name>Fe cation</name>
        <dbReference type="ChEBI" id="CHEBI:24875"/>
    </cofactor>
</comment>
<dbReference type="Proteomes" id="UP000288812">
    <property type="component" value="Unassembled WGS sequence"/>
</dbReference>
<sequence>MLNAIRKVTDDLYFVGANDHRLELFENIHPIPQGVSYNSYLMMDEKTALFDTVDWSVTRTLLENILEVLDGRDLDYLIINHMEPDHCGSIEEILIRYPEVTVVATEKAFDYMRQLRIRSIDNHKTMIVKEGDSLSLGKHNIVFVEAPMVHWPEAMVSFDTTDGILFSADAFGSFIALDGVLFADEVDFDRDWIDEARRYYTNIVGKYGPFVQALLKKAATIDIKIICPLHGPVWRENLGYILEKYDKWSKYEPEEKGVLIPYASMYGNTEQVAQVIASKLYEKGVRNVAVYDVSNTDTSYLISEAFRLSHMILCSVTYNLNIYPKMEYFLREMKLLNLQNRTVAIVENGSWAPQSGDLMEKFLDDEMRMVDVLNERVTLNSALSEGNLTDIDSLVEAVVDSINND</sequence>
<dbReference type="PROSITE" id="PS50902">
    <property type="entry name" value="FLAVODOXIN_LIKE"/>
    <property type="match status" value="1"/>
</dbReference>
<dbReference type="Gene3D" id="3.60.15.10">
    <property type="entry name" value="Ribonuclease Z/Hydroxyacylglutathione hydrolase-like"/>
    <property type="match status" value="1"/>
</dbReference>
<accession>A0A437S464</accession>
<dbReference type="AlphaFoldDB" id="A0A437S464"/>
<evidence type="ECO:0000256" key="2">
    <source>
        <dbReference type="ARBA" id="ARBA00007121"/>
    </source>
</evidence>
<dbReference type="InterPro" id="IPR016440">
    <property type="entry name" value="Rubredoxin-O_OxRdtase"/>
</dbReference>
<comment type="similarity">
    <text evidence="2">In the N-terminal section; belongs to the zinc metallo-hydrolase group 3 family.</text>
</comment>
<dbReference type="GO" id="GO:0010181">
    <property type="term" value="F:FMN binding"/>
    <property type="evidence" value="ECO:0007669"/>
    <property type="project" value="InterPro"/>
</dbReference>
<dbReference type="GO" id="GO:0009055">
    <property type="term" value="F:electron transfer activity"/>
    <property type="evidence" value="ECO:0007669"/>
    <property type="project" value="InterPro"/>
</dbReference>
<dbReference type="GO" id="GO:0046872">
    <property type="term" value="F:metal ion binding"/>
    <property type="evidence" value="ECO:0007669"/>
    <property type="project" value="InterPro"/>
</dbReference>
<dbReference type="Pfam" id="PF19583">
    <property type="entry name" value="ODP"/>
    <property type="match status" value="1"/>
</dbReference>
<protein>
    <submittedName>
        <fullName evidence="6">FprA family A-type flavoprotein</fullName>
    </submittedName>
</protein>
<keyword evidence="3" id="KW-0813">Transport</keyword>
<keyword evidence="7" id="KW-1185">Reference proteome</keyword>
<dbReference type="CDD" id="cd07709">
    <property type="entry name" value="flavodiiron_proteins_MBL-fold"/>
    <property type="match status" value="1"/>
</dbReference>
<evidence type="ECO:0000256" key="3">
    <source>
        <dbReference type="ARBA" id="ARBA00022448"/>
    </source>
</evidence>
<dbReference type="InterPro" id="IPR029039">
    <property type="entry name" value="Flavoprotein-like_sf"/>
</dbReference>
<dbReference type="InterPro" id="IPR008254">
    <property type="entry name" value="Flavodoxin/NO_synth"/>
</dbReference>
<dbReference type="PANTHER" id="PTHR32145">
    <property type="entry name" value="DIFLAVIN FLAVOPROTEIN A 2-RELATED"/>
    <property type="match status" value="1"/>
</dbReference>
<dbReference type="EMBL" id="RLIH01000029">
    <property type="protein sequence ID" value="RVU53825.1"/>
    <property type="molecule type" value="Genomic_DNA"/>
</dbReference>
<name>A0A437S464_9FIRM</name>
<dbReference type="InterPro" id="IPR036866">
    <property type="entry name" value="RibonucZ/Hydroxyglut_hydro"/>
</dbReference>
<dbReference type="SUPFAM" id="SSF52218">
    <property type="entry name" value="Flavoproteins"/>
    <property type="match status" value="1"/>
</dbReference>
<dbReference type="SUPFAM" id="SSF56281">
    <property type="entry name" value="Metallo-hydrolase/oxidoreductase"/>
    <property type="match status" value="1"/>
</dbReference>
<evidence type="ECO:0000313" key="6">
    <source>
        <dbReference type="EMBL" id="RVU53825.1"/>
    </source>
</evidence>
<dbReference type="Pfam" id="PF00258">
    <property type="entry name" value="Flavodoxin_1"/>
    <property type="match status" value="1"/>
</dbReference>
<dbReference type="InterPro" id="IPR051285">
    <property type="entry name" value="NADH_oxidoreductase_modular"/>
</dbReference>
<dbReference type="InterPro" id="IPR045761">
    <property type="entry name" value="ODP_dom"/>
</dbReference>
<dbReference type="SMART" id="SM00849">
    <property type="entry name" value="Lactamase_B"/>
    <property type="match status" value="1"/>
</dbReference>
<dbReference type="PIRSF" id="PIRSF005243">
    <property type="entry name" value="ROO"/>
    <property type="match status" value="1"/>
</dbReference>